<gene>
    <name evidence="2" type="ORF">BDP55DRAFT_717918</name>
</gene>
<dbReference type="AlphaFoldDB" id="A0AAJ0AF35"/>
<keyword evidence="3" id="KW-1185">Reference proteome</keyword>
<dbReference type="Proteomes" id="UP001224890">
    <property type="component" value="Unassembled WGS sequence"/>
</dbReference>
<dbReference type="GeneID" id="85462918"/>
<evidence type="ECO:0000256" key="1">
    <source>
        <dbReference type="SAM" id="MobiDB-lite"/>
    </source>
</evidence>
<protein>
    <submittedName>
        <fullName evidence="2">Uncharacterized protein</fullName>
    </submittedName>
</protein>
<dbReference type="RefSeq" id="XP_060426734.1">
    <property type="nucleotide sequence ID" value="XM_060578392.1"/>
</dbReference>
<accession>A0AAJ0AF35</accession>
<name>A0AAJ0AF35_9PEZI</name>
<dbReference type="EMBL" id="JAHMHR010000036">
    <property type="protein sequence ID" value="KAK1672731.1"/>
    <property type="molecule type" value="Genomic_DNA"/>
</dbReference>
<sequence>MQSGHERRGRVYRVCGYPTNMFAVQLHPSKRKKKKNIDTQEPCKSDISNLGCGAKCAFNLVPWDVIRQVSLPSPAIPGLPSLLSENAPKKAPQDLLSIFGQDEEEEEEEEEEAKKGGPSMKACYLLDVHNDILDTGIPYTRYEYSGGIMADVVCTVARCLVDDQARTLTLFPRRGGYRAVGSQPRQSVVKLSLVRVCSSWRPLRLDPGGGRLAGGSRQAEDDRDLQAEFHFPGTGSRSRQTPTDYDGDAQAAKECKASLGRIAMCGGLPGHSITAAEH</sequence>
<organism evidence="2 3">
    <name type="scientific">Colletotrichum godetiae</name>
    <dbReference type="NCBI Taxonomy" id="1209918"/>
    <lineage>
        <taxon>Eukaryota</taxon>
        <taxon>Fungi</taxon>
        <taxon>Dikarya</taxon>
        <taxon>Ascomycota</taxon>
        <taxon>Pezizomycotina</taxon>
        <taxon>Sordariomycetes</taxon>
        <taxon>Hypocreomycetidae</taxon>
        <taxon>Glomerellales</taxon>
        <taxon>Glomerellaceae</taxon>
        <taxon>Colletotrichum</taxon>
        <taxon>Colletotrichum acutatum species complex</taxon>
    </lineage>
</organism>
<evidence type="ECO:0000313" key="2">
    <source>
        <dbReference type="EMBL" id="KAK1672731.1"/>
    </source>
</evidence>
<reference evidence="2" key="1">
    <citation type="submission" date="2021-06" db="EMBL/GenBank/DDBJ databases">
        <title>Comparative genomics, transcriptomics and evolutionary studies reveal genomic signatures of adaptation to plant cell wall in hemibiotrophic fungi.</title>
        <authorList>
            <consortium name="DOE Joint Genome Institute"/>
            <person name="Baroncelli R."/>
            <person name="Diaz J.F."/>
            <person name="Benocci T."/>
            <person name="Peng M."/>
            <person name="Battaglia E."/>
            <person name="Haridas S."/>
            <person name="Andreopoulos W."/>
            <person name="Labutti K."/>
            <person name="Pangilinan J."/>
            <person name="Floch G.L."/>
            <person name="Makela M.R."/>
            <person name="Henrissat B."/>
            <person name="Grigoriev I.V."/>
            <person name="Crouch J.A."/>
            <person name="De Vries R.P."/>
            <person name="Sukno S.A."/>
            <person name="Thon M.R."/>
        </authorList>
    </citation>
    <scope>NUCLEOTIDE SEQUENCE</scope>
    <source>
        <strain evidence="2">CBS 193.32</strain>
    </source>
</reference>
<feature type="region of interest" description="Disordered" evidence="1">
    <location>
        <begin position="230"/>
        <end position="249"/>
    </location>
</feature>
<proteinExistence type="predicted"/>
<evidence type="ECO:0000313" key="3">
    <source>
        <dbReference type="Proteomes" id="UP001224890"/>
    </source>
</evidence>
<comment type="caution">
    <text evidence="2">The sequence shown here is derived from an EMBL/GenBank/DDBJ whole genome shotgun (WGS) entry which is preliminary data.</text>
</comment>